<dbReference type="InterPro" id="IPR001245">
    <property type="entry name" value="Ser-Thr/Tyr_kinase_cat_dom"/>
</dbReference>
<dbReference type="PROSITE" id="PS50222">
    <property type="entry name" value="EF_HAND_2"/>
    <property type="match status" value="1"/>
</dbReference>
<feature type="domain" description="EF-hand" evidence="1">
    <location>
        <begin position="8"/>
        <end position="43"/>
    </location>
</feature>
<keyword evidence="2" id="KW-0808">Transferase</keyword>
<dbReference type="Proteomes" id="UP001151760">
    <property type="component" value="Unassembled WGS sequence"/>
</dbReference>
<evidence type="ECO:0000313" key="2">
    <source>
        <dbReference type="EMBL" id="GJT95223.1"/>
    </source>
</evidence>
<dbReference type="InterPro" id="IPR002048">
    <property type="entry name" value="EF_hand_dom"/>
</dbReference>
<dbReference type="InterPro" id="IPR011009">
    <property type="entry name" value="Kinase-like_dom_sf"/>
</dbReference>
<dbReference type="EMBL" id="BQNB010020368">
    <property type="protein sequence ID" value="GJT95223.1"/>
    <property type="molecule type" value="Genomic_DNA"/>
</dbReference>
<gene>
    <name evidence="2" type="ORF">Tco_1090741</name>
</gene>
<comment type="caution">
    <text evidence="2">The sequence shown here is derived from an EMBL/GenBank/DDBJ whole genome shotgun (WGS) entry which is preliminary data.</text>
</comment>
<reference evidence="2" key="1">
    <citation type="journal article" date="2022" name="Int. J. Mol. Sci.">
        <title>Draft Genome of Tanacetum Coccineum: Genomic Comparison of Closely Related Tanacetum-Family Plants.</title>
        <authorList>
            <person name="Yamashiro T."/>
            <person name="Shiraishi A."/>
            <person name="Nakayama K."/>
            <person name="Satake H."/>
        </authorList>
    </citation>
    <scope>NUCLEOTIDE SEQUENCE</scope>
</reference>
<dbReference type="SUPFAM" id="SSF47473">
    <property type="entry name" value="EF-hand"/>
    <property type="match status" value="1"/>
</dbReference>
<accession>A0ABQ5I530</accession>
<dbReference type="GO" id="GO:0016301">
    <property type="term" value="F:kinase activity"/>
    <property type="evidence" value="ECO:0007669"/>
    <property type="project" value="UniProtKB-KW"/>
</dbReference>
<sequence length="97" mass="11045">MTENIPREELEALRAMFLNFETDGNKVISCDALNKSFLKLGSDLKQEDIDMTITNIDVFSFGITMWEILTGEEPYANMRCGEIIGWIGQNTLRPIIL</sequence>
<keyword evidence="2" id="KW-0418">Kinase</keyword>
<evidence type="ECO:0000313" key="3">
    <source>
        <dbReference type="Proteomes" id="UP001151760"/>
    </source>
</evidence>
<evidence type="ECO:0000259" key="1">
    <source>
        <dbReference type="PROSITE" id="PS50222"/>
    </source>
</evidence>
<dbReference type="SUPFAM" id="SSF56112">
    <property type="entry name" value="Protein kinase-like (PK-like)"/>
    <property type="match status" value="1"/>
</dbReference>
<reference evidence="2" key="2">
    <citation type="submission" date="2022-01" db="EMBL/GenBank/DDBJ databases">
        <authorList>
            <person name="Yamashiro T."/>
            <person name="Shiraishi A."/>
            <person name="Satake H."/>
            <person name="Nakayama K."/>
        </authorList>
    </citation>
    <scope>NUCLEOTIDE SEQUENCE</scope>
</reference>
<dbReference type="Gene3D" id="1.10.510.10">
    <property type="entry name" value="Transferase(Phosphotransferase) domain 1"/>
    <property type="match status" value="1"/>
</dbReference>
<keyword evidence="3" id="KW-1185">Reference proteome</keyword>
<organism evidence="2 3">
    <name type="scientific">Tanacetum coccineum</name>
    <dbReference type="NCBI Taxonomy" id="301880"/>
    <lineage>
        <taxon>Eukaryota</taxon>
        <taxon>Viridiplantae</taxon>
        <taxon>Streptophyta</taxon>
        <taxon>Embryophyta</taxon>
        <taxon>Tracheophyta</taxon>
        <taxon>Spermatophyta</taxon>
        <taxon>Magnoliopsida</taxon>
        <taxon>eudicotyledons</taxon>
        <taxon>Gunneridae</taxon>
        <taxon>Pentapetalae</taxon>
        <taxon>asterids</taxon>
        <taxon>campanulids</taxon>
        <taxon>Asterales</taxon>
        <taxon>Asteraceae</taxon>
        <taxon>Asteroideae</taxon>
        <taxon>Anthemideae</taxon>
        <taxon>Anthemidinae</taxon>
        <taxon>Tanacetum</taxon>
    </lineage>
</organism>
<protein>
    <submittedName>
        <fullName evidence="2">Probable serine/threonine-protein kinase roco5 isoform X1</fullName>
    </submittedName>
</protein>
<dbReference type="Pfam" id="PF07714">
    <property type="entry name" value="PK_Tyr_Ser-Thr"/>
    <property type="match status" value="1"/>
</dbReference>
<proteinExistence type="predicted"/>
<dbReference type="InterPro" id="IPR011992">
    <property type="entry name" value="EF-hand-dom_pair"/>
</dbReference>
<name>A0ABQ5I530_9ASTR</name>